<evidence type="ECO:0000256" key="7">
    <source>
        <dbReference type="HAMAP-Rule" id="MF_01147"/>
    </source>
</evidence>
<feature type="transmembrane region" description="Helical" evidence="7">
    <location>
        <begin position="20"/>
        <end position="40"/>
    </location>
</feature>
<keyword evidence="2 7" id="KW-1003">Cell membrane</keyword>
<evidence type="ECO:0000313" key="9">
    <source>
        <dbReference type="Proteomes" id="UP000230390"/>
    </source>
</evidence>
<keyword evidence="6 7" id="KW-0472">Membrane</keyword>
<comment type="function">
    <text evidence="7">Catalyzes the transfer of the diacylglyceryl group from phosphatidylglycerol to the sulfhydryl group of the N-terminal cysteine of a prolipoprotein, the first step in the formation of mature lipoproteins.</text>
</comment>
<name>A0A2G8TD89_9BURK</name>
<dbReference type="UniPathway" id="UPA00664"/>
<dbReference type="Proteomes" id="UP000230390">
    <property type="component" value="Unassembled WGS sequence"/>
</dbReference>
<sequence length="308" mass="33198">MSFPYLSDVVKALTGYDLPLPIAMFGLFVAFAMLAASAFLSRELARMHAGGQLGNVKRPVTGKDGAAAWLEMAPQDIVPNFTVTVMIAGVVGARVFHILEHMDSFAADPWAMIFSRSGLSVFGGLIFGAVAGIIFVRRWHLPVRAVMDAIAPALMLGYAIGRIGCQVAGDGDWGTTANMALKPDWLPTWFWAQTYTNNIFGEVIAAPGVYPTPIYETLMALACFALLWAIRKHPFKTGWLFSVYLVLTGLERLLIEQIRVNPVLDFGGVQATQAELVAVALMVLGAIGVALLSRRTRPAASAAMVPTI</sequence>
<evidence type="ECO:0000313" key="8">
    <source>
        <dbReference type="EMBL" id="PIL43992.1"/>
    </source>
</evidence>
<keyword evidence="4 7" id="KW-0812">Transmembrane</keyword>
<reference evidence="8 9" key="1">
    <citation type="submission" date="2017-10" db="EMBL/GenBank/DDBJ databases">
        <title>Massilia psychrophilum sp. nov., a novel purple-pigmented bacterium isolated from Tianshan glacier, Xinjiang Municipality, China.</title>
        <authorList>
            <person name="Wang H."/>
        </authorList>
    </citation>
    <scope>NUCLEOTIDE SEQUENCE [LARGE SCALE GENOMIC DNA]</scope>
    <source>
        <strain evidence="8 9">JCM 30074</strain>
    </source>
</reference>
<dbReference type="RefSeq" id="WP_099790224.1">
    <property type="nucleotide sequence ID" value="NZ_JBHLYV010000012.1"/>
</dbReference>
<dbReference type="GO" id="GO:0005886">
    <property type="term" value="C:plasma membrane"/>
    <property type="evidence" value="ECO:0007669"/>
    <property type="project" value="UniProtKB-SubCell"/>
</dbReference>
<feature type="transmembrane region" description="Helical" evidence="7">
    <location>
        <begin position="77"/>
        <end position="99"/>
    </location>
</feature>
<comment type="pathway">
    <text evidence="7">Protein modification; lipoprotein biosynthesis (diacylglyceryl transfer).</text>
</comment>
<comment type="caution">
    <text evidence="8">The sequence shown here is derived from an EMBL/GenBank/DDBJ whole genome shotgun (WGS) entry which is preliminary data.</text>
</comment>
<comment type="subcellular location">
    <subcellularLocation>
        <location evidence="7">Cell membrane</location>
        <topology evidence="7">Multi-pass membrane protein</topology>
    </subcellularLocation>
</comment>
<dbReference type="GO" id="GO:0042158">
    <property type="term" value="P:lipoprotein biosynthetic process"/>
    <property type="evidence" value="ECO:0007669"/>
    <property type="project" value="UniProtKB-UniRule"/>
</dbReference>
<dbReference type="AlphaFoldDB" id="A0A2G8TD89"/>
<feature type="transmembrane region" description="Helical" evidence="7">
    <location>
        <begin position="119"/>
        <end position="137"/>
    </location>
</feature>
<dbReference type="InterPro" id="IPR001640">
    <property type="entry name" value="Lgt"/>
</dbReference>
<comment type="catalytic activity">
    <reaction evidence="7">
        <text>L-cysteinyl-[prolipoprotein] + a 1,2-diacyl-sn-glycero-3-phospho-(1'-sn-glycerol) = an S-1,2-diacyl-sn-glyceryl-L-cysteinyl-[prolipoprotein] + sn-glycerol 1-phosphate + H(+)</text>
        <dbReference type="Rhea" id="RHEA:56712"/>
        <dbReference type="Rhea" id="RHEA-COMP:14679"/>
        <dbReference type="Rhea" id="RHEA-COMP:14680"/>
        <dbReference type="ChEBI" id="CHEBI:15378"/>
        <dbReference type="ChEBI" id="CHEBI:29950"/>
        <dbReference type="ChEBI" id="CHEBI:57685"/>
        <dbReference type="ChEBI" id="CHEBI:64716"/>
        <dbReference type="ChEBI" id="CHEBI:140658"/>
        <dbReference type="EC" id="2.5.1.145"/>
    </reaction>
</comment>
<dbReference type="HAMAP" id="MF_01147">
    <property type="entry name" value="Lgt"/>
    <property type="match status" value="1"/>
</dbReference>
<dbReference type="GO" id="GO:0008961">
    <property type="term" value="F:phosphatidylglycerol-prolipoprotein diacylglyceryl transferase activity"/>
    <property type="evidence" value="ECO:0007669"/>
    <property type="project" value="UniProtKB-UniRule"/>
</dbReference>
<feature type="transmembrane region" description="Helical" evidence="7">
    <location>
        <begin position="237"/>
        <end position="255"/>
    </location>
</feature>
<feature type="transmembrane region" description="Helical" evidence="7">
    <location>
        <begin position="149"/>
        <end position="169"/>
    </location>
</feature>
<dbReference type="PANTHER" id="PTHR30589:SF0">
    <property type="entry name" value="PHOSPHATIDYLGLYCEROL--PROLIPOPROTEIN DIACYLGLYCERYL TRANSFERASE"/>
    <property type="match status" value="1"/>
</dbReference>
<dbReference type="EC" id="2.5.1.145" evidence="7"/>
<keyword evidence="3 7" id="KW-0808">Transferase</keyword>
<feature type="transmembrane region" description="Helical" evidence="7">
    <location>
        <begin position="275"/>
        <end position="292"/>
    </location>
</feature>
<dbReference type="Pfam" id="PF01790">
    <property type="entry name" value="LGT"/>
    <property type="match status" value="1"/>
</dbReference>
<feature type="binding site" evidence="7">
    <location>
        <position position="162"/>
    </location>
    <ligand>
        <name>a 1,2-diacyl-sn-glycero-3-phospho-(1'-sn-glycerol)</name>
        <dbReference type="ChEBI" id="CHEBI:64716"/>
    </ligand>
</feature>
<evidence type="ECO:0000256" key="2">
    <source>
        <dbReference type="ARBA" id="ARBA00022475"/>
    </source>
</evidence>
<evidence type="ECO:0000256" key="5">
    <source>
        <dbReference type="ARBA" id="ARBA00022989"/>
    </source>
</evidence>
<evidence type="ECO:0000256" key="4">
    <source>
        <dbReference type="ARBA" id="ARBA00022692"/>
    </source>
</evidence>
<evidence type="ECO:0000256" key="1">
    <source>
        <dbReference type="ARBA" id="ARBA00007150"/>
    </source>
</evidence>
<accession>A0A2G8TD89</accession>
<keyword evidence="9" id="KW-1185">Reference proteome</keyword>
<organism evidence="8 9">
    <name type="scientific">Massilia eurypsychrophila</name>
    <dbReference type="NCBI Taxonomy" id="1485217"/>
    <lineage>
        <taxon>Bacteria</taxon>
        <taxon>Pseudomonadati</taxon>
        <taxon>Pseudomonadota</taxon>
        <taxon>Betaproteobacteria</taxon>
        <taxon>Burkholderiales</taxon>
        <taxon>Oxalobacteraceae</taxon>
        <taxon>Telluria group</taxon>
        <taxon>Massilia</taxon>
    </lineage>
</organism>
<keyword evidence="5 7" id="KW-1133">Transmembrane helix</keyword>
<dbReference type="PANTHER" id="PTHR30589">
    <property type="entry name" value="PROLIPOPROTEIN DIACYLGLYCERYL TRANSFERASE"/>
    <property type="match status" value="1"/>
</dbReference>
<feature type="transmembrane region" description="Helical" evidence="7">
    <location>
        <begin position="213"/>
        <end position="230"/>
    </location>
</feature>
<dbReference type="OrthoDB" id="871140at2"/>
<proteinExistence type="inferred from homology"/>
<gene>
    <name evidence="7" type="primary">lgt</name>
    <name evidence="8" type="ORF">CR105_16800</name>
</gene>
<evidence type="ECO:0000256" key="6">
    <source>
        <dbReference type="ARBA" id="ARBA00023136"/>
    </source>
</evidence>
<protein>
    <recommendedName>
        <fullName evidence="7">Phosphatidylglycerol--prolipoprotein diacylglyceryl transferase</fullName>
        <ecNumber evidence="7">2.5.1.145</ecNumber>
    </recommendedName>
</protein>
<dbReference type="EMBL" id="PDOC01000010">
    <property type="protein sequence ID" value="PIL43992.1"/>
    <property type="molecule type" value="Genomic_DNA"/>
</dbReference>
<evidence type="ECO:0000256" key="3">
    <source>
        <dbReference type="ARBA" id="ARBA00022679"/>
    </source>
</evidence>
<comment type="similarity">
    <text evidence="1 7">Belongs to the Lgt family.</text>
</comment>